<evidence type="ECO:0000256" key="1">
    <source>
        <dbReference type="SAM" id="Phobius"/>
    </source>
</evidence>
<sequence>MSTSKPSRTARERRGHMIFTGVIIAVVLVFAASAVLRPGAVPLWAFLGLTAAGIAVALVGYAAGNHWIRLLLVVVVLGVVLALTAASMVAASVPFAAGAFVGGLLSRDEWPWRRTPEERLRESQPRSLASIGPWSGSGLRATLADVPIGRRRETETGVLLEAGDVAQRFRVDELHRLANGRGDMAESVDADRPEVPDGTVYLVRVDTASPDSIIGEVLVGLPGDALALVPIGDPMTGPVAVLTGSDAASFRAWVTAIPAP</sequence>
<feature type="transmembrane region" description="Helical" evidence="1">
    <location>
        <begin position="42"/>
        <end position="63"/>
    </location>
</feature>
<feature type="transmembrane region" description="Helical" evidence="1">
    <location>
        <begin position="16"/>
        <end position="36"/>
    </location>
</feature>
<feature type="transmembrane region" description="Helical" evidence="1">
    <location>
        <begin position="70"/>
        <end position="97"/>
    </location>
</feature>
<evidence type="ECO:0000313" key="3">
    <source>
        <dbReference type="Proteomes" id="UP000215316"/>
    </source>
</evidence>
<accession>A0A225CBW5</accession>
<protein>
    <submittedName>
        <fullName evidence="2">Uncharacterized protein</fullName>
    </submittedName>
</protein>
<comment type="caution">
    <text evidence="2">The sequence shown here is derived from an EMBL/GenBank/DDBJ whole genome shotgun (WGS) entry which is preliminary data.</text>
</comment>
<keyword evidence="1" id="KW-0812">Transmembrane</keyword>
<proteinExistence type="predicted"/>
<dbReference type="EMBL" id="MZMQ01000001">
    <property type="protein sequence ID" value="OQJ64168.1"/>
    <property type="molecule type" value="Genomic_DNA"/>
</dbReference>
<name>A0A225CBW5_9MICO</name>
<keyword evidence="1" id="KW-0472">Membrane</keyword>
<reference evidence="2" key="1">
    <citation type="submission" date="2017-08" db="EMBL/GenBank/DDBJ databases">
        <title>Genomes of multiple Clavibacter strains from different subspecies.</title>
        <authorList>
            <person name="Yuan X.-K."/>
            <person name="Li X.-S."/>
            <person name="Nie J."/>
            <person name="De Boer S.H."/>
        </authorList>
    </citation>
    <scope>NUCLEOTIDE SEQUENCE [LARGE SCALE GENOMIC DNA]</scope>
    <source>
        <strain evidence="2">ATCC 33566</strain>
    </source>
</reference>
<evidence type="ECO:0000313" key="2">
    <source>
        <dbReference type="EMBL" id="OQJ64168.1"/>
    </source>
</evidence>
<dbReference type="Proteomes" id="UP000215316">
    <property type="component" value="Unassembled WGS sequence"/>
</dbReference>
<organism evidence="2 3">
    <name type="scientific">Clavibacter tessellarius</name>
    <dbReference type="NCBI Taxonomy" id="31965"/>
    <lineage>
        <taxon>Bacteria</taxon>
        <taxon>Bacillati</taxon>
        <taxon>Actinomycetota</taxon>
        <taxon>Actinomycetes</taxon>
        <taxon>Micrococcales</taxon>
        <taxon>Microbacteriaceae</taxon>
        <taxon>Clavibacter</taxon>
    </lineage>
</organism>
<keyword evidence="1" id="KW-1133">Transmembrane helix</keyword>
<dbReference type="RefSeq" id="WP_094130941.1">
    <property type="nucleotide sequence ID" value="NZ_CP040788.1"/>
</dbReference>
<keyword evidence="3" id="KW-1185">Reference proteome</keyword>
<dbReference type="AlphaFoldDB" id="A0A225CBW5"/>
<gene>
    <name evidence="2" type="ORF">B5P24_14750</name>
</gene>
<dbReference type="OrthoDB" id="5124861at2"/>